<dbReference type="EMBL" id="LCPW01000009">
    <property type="protein sequence ID" value="KKW05758.1"/>
    <property type="molecule type" value="Genomic_DNA"/>
</dbReference>
<dbReference type="GO" id="GO:0030261">
    <property type="term" value="P:chromosome condensation"/>
    <property type="evidence" value="ECO:0007669"/>
    <property type="project" value="UniProtKB-KW"/>
</dbReference>
<protein>
    <submittedName>
        <fullName evidence="4">DNA-binding protein HU-alpha</fullName>
    </submittedName>
</protein>
<dbReference type="InterPro" id="IPR000119">
    <property type="entry name" value="Hist_DNA-bd"/>
</dbReference>
<evidence type="ECO:0000313" key="5">
    <source>
        <dbReference type="Proteomes" id="UP000034119"/>
    </source>
</evidence>
<dbReference type="PANTHER" id="PTHR33175:SF3">
    <property type="entry name" value="DNA-BINDING PROTEIN HU-BETA"/>
    <property type="match status" value="1"/>
</dbReference>
<dbReference type="GO" id="GO:0003677">
    <property type="term" value="F:DNA binding"/>
    <property type="evidence" value="ECO:0007669"/>
    <property type="project" value="UniProtKB-KW"/>
</dbReference>
<dbReference type="Gene3D" id="4.10.520.10">
    <property type="entry name" value="IHF-like DNA-binding proteins"/>
    <property type="match status" value="1"/>
</dbReference>
<sequence length="97" mass="10852">MNKTALIYDVSRKLDVPFTKAEQVVNDFLANIARALSNGERVTITGFGTFEVRKRKARIGRVPPHTGGQQVHIPEHLTAAFIAGNWLKRVVQGKERL</sequence>
<keyword evidence="1" id="KW-0226">DNA condensation</keyword>
<dbReference type="SUPFAM" id="SSF47729">
    <property type="entry name" value="IHF-like DNA-binding proteins"/>
    <property type="match status" value="1"/>
</dbReference>
<accession>A0A0G1VGS5</accession>
<comment type="caution">
    <text evidence="4">The sequence shown here is derived from an EMBL/GenBank/DDBJ whole genome shotgun (WGS) entry which is preliminary data.</text>
</comment>
<organism evidence="4 5">
    <name type="scientific">candidate division CPR1 bacterium GW2011_GWC1_49_13</name>
    <dbReference type="NCBI Taxonomy" id="1618342"/>
    <lineage>
        <taxon>Bacteria</taxon>
        <taxon>candidate division CPR1</taxon>
    </lineage>
</organism>
<dbReference type="PANTHER" id="PTHR33175">
    <property type="entry name" value="DNA-BINDING PROTEIN HU"/>
    <property type="match status" value="1"/>
</dbReference>
<evidence type="ECO:0000256" key="3">
    <source>
        <dbReference type="RuleBase" id="RU003939"/>
    </source>
</evidence>
<dbReference type="STRING" id="1618342.UY40_C0009G0011"/>
<keyword evidence="2 4" id="KW-0238">DNA-binding</keyword>
<reference evidence="4 5" key="1">
    <citation type="journal article" date="2015" name="Nature">
        <title>rRNA introns, odd ribosomes, and small enigmatic genomes across a large radiation of phyla.</title>
        <authorList>
            <person name="Brown C.T."/>
            <person name="Hug L.A."/>
            <person name="Thomas B.C."/>
            <person name="Sharon I."/>
            <person name="Castelle C.J."/>
            <person name="Singh A."/>
            <person name="Wilkins M.J."/>
            <person name="Williams K.H."/>
            <person name="Banfield J.F."/>
        </authorList>
    </citation>
    <scope>NUCLEOTIDE SEQUENCE [LARGE SCALE GENOMIC DNA]</scope>
</reference>
<dbReference type="GO" id="GO:0030527">
    <property type="term" value="F:structural constituent of chromatin"/>
    <property type="evidence" value="ECO:0007669"/>
    <property type="project" value="InterPro"/>
</dbReference>
<name>A0A0G1VGS5_9BACT</name>
<dbReference type="Pfam" id="PF00216">
    <property type="entry name" value="Bac_DNA_binding"/>
    <property type="match status" value="1"/>
</dbReference>
<dbReference type="InterPro" id="IPR010992">
    <property type="entry name" value="IHF-like_DNA-bd_dom_sf"/>
</dbReference>
<dbReference type="Proteomes" id="UP000034119">
    <property type="component" value="Unassembled WGS sequence"/>
</dbReference>
<evidence type="ECO:0000256" key="1">
    <source>
        <dbReference type="ARBA" id="ARBA00023067"/>
    </source>
</evidence>
<gene>
    <name evidence="4" type="ORF">UY40_C0009G0011</name>
</gene>
<evidence type="ECO:0000256" key="2">
    <source>
        <dbReference type="ARBA" id="ARBA00023125"/>
    </source>
</evidence>
<comment type="similarity">
    <text evidence="3">Belongs to the bacterial histone-like protein family.</text>
</comment>
<dbReference type="CDD" id="cd13831">
    <property type="entry name" value="HU"/>
    <property type="match status" value="1"/>
</dbReference>
<dbReference type="SMART" id="SM00411">
    <property type="entry name" value="BHL"/>
    <property type="match status" value="1"/>
</dbReference>
<dbReference type="AlphaFoldDB" id="A0A0G1VGS5"/>
<dbReference type="GO" id="GO:0005829">
    <property type="term" value="C:cytosol"/>
    <property type="evidence" value="ECO:0007669"/>
    <property type="project" value="TreeGrafter"/>
</dbReference>
<proteinExistence type="inferred from homology"/>
<evidence type="ECO:0000313" key="4">
    <source>
        <dbReference type="EMBL" id="KKW05758.1"/>
    </source>
</evidence>